<dbReference type="Proteomes" id="UP000619534">
    <property type="component" value="Unassembled WGS sequence"/>
</dbReference>
<evidence type="ECO:0008006" key="3">
    <source>
        <dbReference type="Google" id="ProtNLM"/>
    </source>
</evidence>
<organism evidence="1 2">
    <name type="scientific">Thalassobacillus devorans</name>
    <dbReference type="NCBI Taxonomy" id="279813"/>
    <lineage>
        <taxon>Bacteria</taxon>
        <taxon>Bacillati</taxon>
        <taxon>Bacillota</taxon>
        <taxon>Bacilli</taxon>
        <taxon>Bacillales</taxon>
        <taxon>Bacillaceae</taxon>
        <taxon>Thalassobacillus</taxon>
    </lineage>
</organism>
<protein>
    <recommendedName>
        <fullName evidence="3">Aspartate kinase</fullName>
    </recommendedName>
</protein>
<gene>
    <name evidence="1" type="ORF">GCM10007216_04360</name>
</gene>
<name>A0ABQ1NH28_9BACI</name>
<keyword evidence="2" id="KW-1185">Reference proteome</keyword>
<sequence length="43" mass="5123">MLSKLLKYLKENSWKTIYVTQDTYDILVKSKDYHKATQILSKS</sequence>
<evidence type="ECO:0000313" key="1">
    <source>
        <dbReference type="EMBL" id="GGC76998.1"/>
    </source>
</evidence>
<proteinExistence type="predicted"/>
<comment type="caution">
    <text evidence="1">The sequence shown here is derived from an EMBL/GenBank/DDBJ whole genome shotgun (WGS) entry which is preliminary data.</text>
</comment>
<dbReference type="EMBL" id="BMCJ01000001">
    <property type="protein sequence ID" value="GGC76998.1"/>
    <property type="molecule type" value="Genomic_DNA"/>
</dbReference>
<reference evidence="2" key="1">
    <citation type="journal article" date="2019" name="Int. J. Syst. Evol. Microbiol.">
        <title>The Global Catalogue of Microorganisms (GCM) 10K type strain sequencing project: providing services to taxonomists for standard genome sequencing and annotation.</title>
        <authorList>
            <consortium name="The Broad Institute Genomics Platform"/>
            <consortium name="The Broad Institute Genome Sequencing Center for Infectious Disease"/>
            <person name="Wu L."/>
            <person name="Ma J."/>
        </authorList>
    </citation>
    <scope>NUCLEOTIDE SEQUENCE [LARGE SCALE GENOMIC DNA]</scope>
    <source>
        <strain evidence="2">CCM 7282</strain>
    </source>
</reference>
<evidence type="ECO:0000313" key="2">
    <source>
        <dbReference type="Proteomes" id="UP000619534"/>
    </source>
</evidence>
<accession>A0ABQ1NH28</accession>